<evidence type="ECO:0008006" key="4">
    <source>
        <dbReference type="Google" id="ProtNLM"/>
    </source>
</evidence>
<keyword evidence="3" id="KW-1185">Reference proteome</keyword>
<proteinExistence type="predicted"/>
<evidence type="ECO:0000313" key="3">
    <source>
        <dbReference type="Proteomes" id="UP001150924"/>
    </source>
</evidence>
<accession>A0A9X3EKE8</accession>
<dbReference type="EMBL" id="JAPNKE010000002">
    <property type="protein sequence ID" value="MCY1005642.1"/>
    <property type="molecule type" value="Genomic_DNA"/>
</dbReference>
<reference evidence="2" key="1">
    <citation type="submission" date="2022-11" db="EMBL/GenBank/DDBJ databases">
        <title>Minimal conservation of predation-associated metabolite biosynthetic gene clusters underscores biosynthetic potential of Myxococcota including descriptions for ten novel species: Archangium lansinium sp. nov., Myxococcus landrumus sp. nov., Nannocystis bai.</title>
        <authorList>
            <person name="Ahearne A."/>
            <person name="Stevens C."/>
            <person name="Phillips K."/>
        </authorList>
    </citation>
    <scope>NUCLEOTIDE SEQUENCE</scope>
    <source>
        <strain evidence="2">Na p29</strain>
    </source>
</reference>
<gene>
    <name evidence="2" type="ORF">OV079_08685</name>
</gene>
<feature type="compositionally biased region" description="Pro residues" evidence="1">
    <location>
        <begin position="1"/>
        <end position="14"/>
    </location>
</feature>
<dbReference type="AlphaFoldDB" id="A0A9X3EKE8"/>
<feature type="compositionally biased region" description="Basic residues" evidence="1">
    <location>
        <begin position="15"/>
        <end position="31"/>
    </location>
</feature>
<comment type="caution">
    <text evidence="2">The sequence shown here is derived from an EMBL/GenBank/DDBJ whole genome shotgun (WGS) entry which is preliminary data.</text>
</comment>
<evidence type="ECO:0000256" key="1">
    <source>
        <dbReference type="SAM" id="MobiDB-lite"/>
    </source>
</evidence>
<dbReference type="Proteomes" id="UP001150924">
    <property type="component" value="Unassembled WGS sequence"/>
</dbReference>
<evidence type="ECO:0000313" key="2">
    <source>
        <dbReference type="EMBL" id="MCY1005642.1"/>
    </source>
</evidence>
<name>A0A9X3EKE8_9BACT</name>
<dbReference type="RefSeq" id="WP_267767384.1">
    <property type="nucleotide sequence ID" value="NZ_JAPNKE010000002.1"/>
</dbReference>
<feature type="region of interest" description="Disordered" evidence="1">
    <location>
        <begin position="1"/>
        <end position="47"/>
    </location>
</feature>
<protein>
    <recommendedName>
        <fullName evidence="4">Tetratricopeptide repeat protein</fullName>
    </recommendedName>
</protein>
<organism evidence="2 3">
    <name type="scientific">Nannocystis pusilla</name>
    <dbReference type="NCBI Taxonomy" id="889268"/>
    <lineage>
        <taxon>Bacteria</taxon>
        <taxon>Pseudomonadati</taxon>
        <taxon>Myxococcota</taxon>
        <taxon>Polyangia</taxon>
        <taxon>Nannocystales</taxon>
        <taxon>Nannocystaceae</taxon>
        <taxon>Nannocystis</taxon>
    </lineage>
</organism>
<sequence>MGPRQQPPRPPPGRPRLRLRAPRGRRPHRRVRGDPRPLRAAPPEPAAPVRSIADLQRTIEVYSALVGAGDFYAAFRLYCDRLADPLYGRLSAYTTIVELLIPLFPAGLRELPRLSDPYDQSRALTSLANALALVGRGDDAAALRELDIRLGLQQRDPSGLVISLVNWALSIEAEDHNYTALRTFTLAHRLAVAAGGRQTLPLRHRARLAIELGRWDEAEADHAAIAARELDAHDRLTLARDRVTLAIYRDADPAPWLAAAWREHQRTPRLFDLAELHALEARVAAAAGAWAAAETHLCEALQLARRMGASVARFSARLATCLAHLDRPDEARRALADARDASDRSLADAHLALGERDLAGPLALAAYRDAWGEGPPWACVDGLRECAGLLDRLGLPPPELPPFDPARSPQIACEAEIEAFIAELAAGRADP</sequence>